<dbReference type="GO" id="GO:0016787">
    <property type="term" value="F:hydrolase activity"/>
    <property type="evidence" value="ECO:0007669"/>
    <property type="project" value="UniProtKB-KW"/>
</dbReference>
<dbReference type="RefSeq" id="WP_159544932.1">
    <property type="nucleotide sequence ID" value="NZ_CP047156.1"/>
</dbReference>
<dbReference type="InterPro" id="IPR023365">
    <property type="entry name" value="Sortase_dom-sf"/>
</dbReference>
<evidence type="ECO:0000313" key="6">
    <source>
        <dbReference type="Proteomes" id="UP000463857"/>
    </source>
</evidence>
<evidence type="ECO:0000256" key="1">
    <source>
        <dbReference type="ARBA" id="ARBA00022801"/>
    </source>
</evidence>
<feature type="transmembrane region" description="Helical" evidence="4">
    <location>
        <begin position="168"/>
        <end position="190"/>
    </location>
</feature>
<dbReference type="InParanoid" id="A0A7L4YNH7"/>
<feature type="active site" description="Proton donor/acceptor" evidence="2">
    <location>
        <position position="287"/>
    </location>
</feature>
<feature type="compositionally biased region" description="Low complexity" evidence="3">
    <location>
        <begin position="82"/>
        <end position="93"/>
    </location>
</feature>
<dbReference type="AlphaFoldDB" id="A0A7L4YNH7"/>
<feature type="compositionally biased region" description="Basic and acidic residues" evidence="3">
    <location>
        <begin position="113"/>
        <end position="123"/>
    </location>
</feature>
<reference evidence="5 6" key="1">
    <citation type="journal article" date="2018" name="Int. J. Syst. Evol. Microbiol.">
        <title>Epidermidibacterium keratini gen. nov., sp. nov., a member of the family Sporichthyaceae, isolated from keratin epidermis.</title>
        <authorList>
            <person name="Lee D.G."/>
            <person name="Trujillo M.E."/>
            <person name="Kang S."/>
            <person name="Nam J.J."/>
            <person name="Kim Y.J."/>
        </authorList>
    </citation>
    <scope>NUCLEOTIDE SEQUENCE [LARGE SCALE GENOMIC DNA]</scope>
    <source>
        <strain evidence="5 6">EPI-7</strain>
    </source>
</reference>
<proteinExistence type="predicted"/>
<protein>
    <submittedName>
        <fullName evidence="5">Class E sortase</fullName>
    </submittedName>
</protein>
<evidence type="ECO:0000256" key="3">
    <source>
        <dbReference type="SAM" id="MobiDB-lite"/>
    </source>
</evidence>
<evidence type="ECO:0000313" key="5">
    <source>
        <dbReference type="EMBL" id="QHC00443.1"/>
    </source>
</evidence>
<dbReference type="SUPFAM" id="SSF63817">
    <property type="entry name" value="Sortase"/>
    <property type="match status" value="1"/>
</dbReference>
<sequence>MSARPGDDVDDGGRRLSHAEGGSGTRSVADILAEHRQQTAELETSDRRRRHAADDPETSADEPAATSTPQGRPQPDEPVRVASGSSPAPSASAADDRSREYADRPQDSGVAILDRDEAPERTDGGVVPPAGPPEGPGFGGSGGDGGDDGDGAGGGSARRRTRGDAVRTGLRGIGQTLITLGVVVALFIVYEAFITDIFNAQKQDELKSQLQDDWQDPTLEGPAQQETTFSEVPIGDAFAVMRIPSFGADYAEAVVQGTTNAALEKGPGHYTDTVGPGEIGNFSIAGHRVGKGSPFLNLDKLAPGDAIVIETEVNWYIYRVIGDPATGSFDDPAYPAPGQEITEPADYAQVAAVPHDQSAEPTQALLTLTTCHPKFSAAERLIIHAYLDGDPLPKAQYPNPEDVPALTEG</sequence>
<dbReference type="InterPro" id="IPR042003">
    <property type="entry name" value="Sortase_E"/>
</dbReference>
<feature type="region of interest" description="Disordered" evidence="3">
    <location>
        <begin position="1"/>
        <end position="164"/>
    </location>
</feature>
<keyword evidence="6" id="KW-1185">Reference proteome</keyword>
<keyword evidence="1" id="KW-0378">Hydrolase</keyword>
<name>A0A7L4YNH7_9ACTN</name>
<dbReference type="EMBL" id="CP047156">
    <property type="protein sequence ID" value="QHC00443.1"/>
    <property type="molecule type" value="Genomic_DNA"/>
</dbReference>
<evidence type="ECO:0000256" key="4">
    <source>
        <dbReference type="SAM" id="Phobius"/>
    </source>
</evidence>
<dbReference type="KEGG" id="eke:EK0264_09225"/>
<keyword evidence="4" id="KW-1133">Transmembrane helix</keyword>
<feature type="active site" description="Acyl-thioester intermediate" evidence="2">
    <location>
        <position position="371"/>
    </location>
</feature>
<dbReference type="OrthoDB" id="5242879at2"/>
<feature type="compositionally biased region" description="Basic and acidic residues" evidence="3">
    <location>
        <begin position="1"/>
        <end position="18"/>
    </location>
</feature>
<dbReference type="InterPro" id="IPR005754">
    <property type="entry name" value="Sortase"/>
</dbReference>
<accession>A0A7L4YNH7</accession>
<evidence type="ECO:0000256" key="2">
    <source>
        <dbReference type="PIRSR" id="PIRSR605754-1"/>
    </source>
</evidence>
<dbReference type="NCBIfam" id="NF033747">
    <property type="entry name" value="class_E_sortase"/>
    <property type="match status" value="1"/>
</dbReference>
<keyword evidence="4" id="KW-0812">Transmembrane</keyword>
<feature type="compositionally biased region" description="Basic and acidic residues" evidence="3">
    <location>
        <begin position="94"/>
        <end position="106"/>
    </location>
</feature>
<dbReference type="CDD" id="cd05830">
    <property type="entry name" value="Sortase_E"/>
    <property type="match status" value="1"/>
</dbReference>
<organism evidence="5 6">
    <name type="scientific">Epidermidibacterium keratini</name>
    <dbReference type="NCBI Taxonomy" id="1891644"/>
    <lineage>
        <taxon>Bacteria</taxon>
        <taxon>Bacillati</taxon>
        <taxon>Actinomycetota</taxon>
        <taxon>Actinomycetes</taxon>
        <taxon>Sporichthyales</taxon>
        <taxon>Sporichthyaceae</taxon>
        <taxon>Epidermidibacterium</taxon>
    </lineage>
</organism>
<dbReference type="Proteomes" id="UP000463857">
    <property type="component" value="Chromosome"/>
</dbReference>
<dbReference type="Pfam" id="PF04203">
    <property type="entry name" value="Sortase"/>
    <property type="match status" value="1"/>
</dbReference>
<keyword evidence="4" id="KW-0472">Membrane</keyword>
<dbReference type="InterPro" id="IPR053465">
    <property type="entry name" value="Sortase_Class_E"/>
</dbReference>
<dbReference type="Gene3D" id="2.40.260.10">
    <property type="entry name" value="Sortase"/>
    <property type="match status" value="1"/>
</dbReference>
<gene>
    <name evidence="5" type="ORF">EK0264_09225</name>
</gene>